<accession>A0ABP0XKL9</accession>
<keyword evidence="1" id="KW-0677">Repeat</keyword>
<evidence type="ECO:0000313" key="2">
    <source>
        <dbReference type="EMBL" id="CAK9278248.1"/>
    </source>
</evidence>
<dbReference type="Gene3D" id="1.25.40.10">
    <property type="entry name" value="Tetratricopeptide repeat domain"/>
    <property type="match status" value="1"/>
</dbReference>
<dbReference type="PANTHER" id="PTHR47926">
    <property type="entry name" value="PENTATRICOPEPTIDE REPEAT-CONTAINING PROTEIN"/>
    <property type="match status" value="1"/>
</dbReference>
<gene>
    <name evidence="2" type="ORF">CSSPJE1EN1_LOCUS23726</name>
</gene>
<dbReference type="InterPro" id="IPR011990">
    <property type="entry name" value="TPR-like_helical_dom_sf"/>
</dbReference>
<name>A0ABP0XKL9_9BRYO</name>
<evidence type="ECO:0008006" key="4">
    <source>
        <dbReference type="Google" id="ProtNLM"/>
    </source>
</evidence>
<dbReference type="PANTHER" id="PTHR47926:SF347">
    <property type="entry name" value="PENTATRICOPEPTIDE REPEAT-CONTAINING PROTEIN"/>
    <property type="match status" value="1"/>
</dbReference>
<dbReference type="NCBIfam" id="TIGR00756">
    <property type="entry name" value="PPR"/>
    <property type="match status" value="1"/>
</dbReference>
<organism evidence="2 3">
    <name type="scientific">Sphagnum jensenii</name>
    <dbReference type="NCBI Taxonomy" id="128206"/>
    <lineage>
        <taxon>Eukaryota</taxon>
        <taxon>Viridiplantae</taxon>
        <taxon>Streptophyta</taxon>
        <taxon>Embryophyta</taxon>
        <taxon>Bryophyta</taxon>
        <taxon>Sphagnophytina</taxon>
        <taxon>Sphagnopsida</taxon>
        <taxon>Sphagnales</taxon>
        <taxon>Sphagnaceae</taxon>
        <taxon>Sphagnum</taxon>
    </lineage>
</organism>
<reference evidence="2" key="1">
    <citation type="submission" date="2024-02" db="EMBL/GenBank/DDBJ databases">
        <authorList>
            <consortium name="ELIXIR-Norway"/>
            <consortium name="Elixir Norway"/>
        </authorList>
    </citation>
    <scope>NUCLEOTIDE SEQUENCE</scope>
</reference>
<dbReference type="Pfam" id="PF01535">
    <property type="entry name" value="PPR"/>
    <property type="match status" value="2"/>
</dbReference>
<proteinExistence type="predicted"/>
<protein>
    <recommendedName>
        <fullName evidence="4">Pentatricopeptide repeat-containing protein</fullName>
    </recommendedName>
</protein>
<keyword evidence="3" id="KW-1185">Reference proteome</keyword>
<dbReference type="InterPro" id="IPR046960">
    <property type="entry name" value="PPR_At4g14850-like_plant"/>
</dbReference>
<dbReference type="Proteomes" id="UP001497444">
    <property type="component" value="Chromosome 8"/>
</dbReference>
<dbReference type="InterPro" id="IPR002885">
    <property type="entry name" value="PPR_rpt"/>
</dbReference>
<evidence type="ECO:0000313" key="3">
    <source>
        <dbReference type="Proteomes" id="UP001497444"/>
    </source>
</evidence>
<evidence type="ECO:0000256" key="1">
    <source>
        <dbReference type="ARBA" id="ARBA00022737"/>
    </source>
</evidence>
<sequence>MEDARRVFNKMAIQDMVSWTAMIFGHIIQTHYESVVFVGNNLVNMYAKCGSMADGWTLFSKMHSHNEVSWNAMLGGYAMDGHGAEAFAHF</sequence>
<dbReference type="EMBL" id="OZ020103">
    <property type="protein sequence ID" value="CAK9278248.1"/>
    <property type="molecule type" value="Genomic_DNA"/>
</dbReference>